<evidence type="ECO:0000259" key="6">
    <source>
        <dbReference type="PROSITE" id="PS51352"/>
    </source>
</evidence>
<keyword evidence="5" id="KW-0472">Membrane</keyword>
<evidence type="ECO:0000256" key="5">
    <source>
        <dbReference type="SAM" id="Phobius"/>
    </source>
</evidence>
<dbReference type="Gene3D" id="3.40.30.10">
    <property type="entry name" value="Glutaredoxin"/>
    <property type="match status" value="1"/>
</dbReference>
<feature type="transmembrane region" description="Helical" evidence="5">
    <location>
        <begin position="306"/>
        <end position="327"/>
    </location>
</feature>
<protein>
    <recommendedName>
        <fullName evidence="6">Thioredoxin domain-containing protein</fullName>
    </recommendedName>
</protein>
<dbReference type="InterPro" id="IPR042230">
    <property type="entry name" value="CusF_sf"/>
</dbReference>
<dbReference type="InterPro" id="IPR003782">
    <property type="entry name" value="SCO1/SenC"/>
</dbReference>
<evidence type="ECO:0000256" key="3">
    <source>
        <dbReference type="PIRSR" id="PIRSR603782-1"/>
    </source>
</evidence>
<dbReference type="InterPro" id="IPR021647">
    <property type="entry name" value="CusF_Ec"/>
</dbReference>
<dbReference type="Pfam" id="PF02630">
    <property type="entry name" value="SCO1-SenC"/>
    <property type="match status" value="1"/>
</dbReference>
<feature type="binding site" evidence="3">
    <location>
        <position position="161"/>
    </location>
    <ligand>
        <name>Cu cation</name>
        <dbReference type="ChEBI" id="CHEBI:23378"/>
    </ligand>
</feature>
<dbReference type="InterPro" id="IPR013766">
    <property type="entry name" value="Thioredoxin_domain"/>
</dbReference>
<keyword evidence="3" id="KW-0479">Metal-binding</keyword>
<dbReference type="AlphaFoldDB" id="A0AAN2C8L8"/>
<sequence length="335" mass="36442">MSLLGRTPWIMLLLVSIMMLVPGIARAGQRVHGVVLAVTPKTGNVIVRHDAFGSMPAMTMEFRIVPRSRALQLQAGATIDADVDTETEPWTLSNVQSTSGQRLTEDVSSPLRNVPQLKIGDVVPDAAFVDQRGAPFRFSSLRGQDVVLSFIYTRCQDARMCPLISAKFRQLQQLAGARRVHLVEVTLDPAYDRPPVLARYARTFGADPRRWSFAVGDADPTLDFAARFGITAFADPRVGIIHAENTVLIGPDGRITEMNTETAWLPNELLAQIDAAHGRGGNWLARLDLFLKTGATAICGNSVAGFSGLTDLLVVLAIFAALGYAVYRLARTIFA</sequence>
<proteinExistence type="inferred from homology"/>
<dbReference type="Pfam" id="PF11604">
    <property type="entry name" value="CusF_Ec"/>
    <property type="match status" value="1"/>
</dbReference>
<accession>A0AAN2C8L8</accession>
<dbReference type="Proteomes" id="UP001317532">
    <property type="component" value="Chromosome"/>
</dbReference>
<feature type="disulfide bond" description="Redox-active" evidence="4">
    <location>
        <begin position="155"/>
        <end position="161"/>
    </location>
</feature>
<gene>
    <name evidence="7" type="ORF">WPS_03870</name>
</gene>
<keyword evidence="5" id="KW-0812">Transmembrane</keyword>
<name>A0AAN2C8L8_UNVUL</name>
<dbReference type="SUPFAM" id="SSF52833">
    <property type="entry name" value="Thioredoxin-like"/>
    <property type="match status" value="1"/>
</dbReference>
<feature type="domain" description="Thioredoxin" evidence="6">
    <location>
        <begin position="117"/>
        <end position="278"/>
    </location>
</feature>
<evidence type="ECO:0000256" key="1">
    <source>
        <dbReference type="ARBA" id="ARBA00010996"/>
    </source>
</evidence>
<dbReference type="EMBL" id="AP025523">
    <property type="protein sequence ID" value="BDE05111.1"/>
    <property type="molecule type" value="Genomic_DNA"/>
</dbReference>
<feature type="binding site" evidence="3">
    <location>
        <position position="242"/>
    </location>
    <ligand>
        <name>Cu cation</name>
        <dbReference type="ChEBI" id="CHEBI:23378"/>
    </ligand>
</feature>
<keyword evidence="4" id="KW-1015">Disulfide bond</keyword>
<keyword evidence="5" id="KW-1133">Transmembrane helix</keyword>
<comment type="similarity">
    <text evidence="1">Belongs to the SCO1/2 family.</text>
</comment>
<dbReference type="CDD" id="cd02968">
    <property type="entry name" value="SCO"/>
    <property type="match status" value="1"/>
</dbReference>
<reference evidence="7 8" key="1">
    <citation type="journal article" date="2022" name="ISME Commun">
        <title>Vulcanimicrobium alpinus gen. nov. sp. nov., the first cultivated representative of the candidate phylum 'Eremiobacterota', is a metabolically versatile aerobic anoxygenic phototroph.</title>
        <authorList>
            <person name="Yabe S."/>
            <person name="Muto K."/>
            <person name="Abe K."/>
            <person name="Yokota A."/>
            <person name="Staudigel H."/>
            <person name="Tebo B.M."/>
        </authorList>
    </citation>
    <scope>NUCLEOTIDE SEQUENCE [LARGE SCALE GENOMIC DNA]</scope>
    <source>
        <strain evidence="7 8">WC8-2</strain>
    </source>
</reference>
<evidence type="ECO:0000256" key="4">
    <source>
        <dbReference type="PIRSR" id="PIRSR603782-2"/>
    </source>
</evidence>
<evidence type="ECO:0000256" key="2">
    <source>
        <dbReference type="ARBA" id="ARBA00023008"/>
    </source>
</evidence>
<evidence type="ECO:0000313" key="8">
    <source>
        <dbReference type="Proteomes" id="UP001317532"/>
    </source>
</evidence>
<dbReference type="InterPro" id="IPR036249">
    <property type="entry name" value="Thioredoxin-like_sf"/>
</dbReference>
<keyword evidence="8" id="KW-1185">Reference proteome</keyword>
<dbReference type="PROSITE" id="PS51352">
    <property type="entry name" value="THIOREDOXIN_2"/>
    <property type="match status" value="1"/>
</dbReference>
<dbReference type="GO" id="GO:0046872">
    <property type="term" value="F:metal ion binding"/>
    <property type="evidence" value="ECO:0007669"/>
    <property type="project" value="UniProtKB-KW"/>
</dbReference>
<feature type="binding site" evidence="3">
    <location>
        <position position="155"/>
    </location>
    <ligand>
        <name>Cu cation</name>
        <dbReference type="ChEBI" id="CHEBI:23378"/>
    </ligand>
</feature>
<dbReference type="PANTHER" id="PTHR12151">
    <property type="entry name" value="ELECTRON TRANSPORT PROTIN SCO1/SENC FAMILY MEMBER"/>
    <property type="match status" value="1"/>
</dbReference>
<dbReference type="KEGG" id="vab:WPS_03870"/>
<dbReference type="Gene3D" id="2.40.50.320">
    <property type="entry name" value="Copper binding periplasmic protein CusF"/>
    <property type="match status" value="1"/>
</dbReference>
<keyword evidence="2 3" id="KW-0186">Copper</keyword>
<evidence type="ECO:0000313" key="7">
    <source>
        <dbReference type="EMBL" id="BDE05111.1"/>
    </source>
</evidence>
<dbReference type="PANTHER" id="PTHR12151:SF25">
    <property type="entry name" value="LINALOOL DEHYDRATASE_ISOMERASE DOMAIN-CONTAINING PROTEIN"/>
    <property type="match status" value="1"/>
</dbReference>
<organism evidence="7 8">
    <name type="scientific">Vulcanimicrobium alpinum</name>
    <dbReference type="NCBI Taxonomy" id="3016050"/>
    <lineage>
        <taxon>Bacteria</taxon>
        <taxon>Bacillati</taxon>
        <taxon>Vulcanimicrobiota</taxon>
        <taxon>Vulcanimicrobiia</taxon>
        <taxon>Vulcanimicrobiales</taxon>
        <taxon>Vulcanimicrobiaceae</taxon>
        <taxon>Vulcanimicrobium</taxon>
    </lineage>
</organism>